<evidence type="ECO:0000256" key="8">
    <source>
        <dbReference type="ARBA" id="ARBA00022960"/>
    </source>
</evidence>
<dbReference type="GO" id="GO:0005886">
    <property type="term" value="C:plasma membrane"/>
    <property type="evidence" value="ECO:0007669"/>
    <property type="project" value="UniProtKB-SubCell"/>
</dbReference>
<organism evidence="17 18">
    <name type="scientific">Priestia koreensis</name>
    <dbReference type="NCBI Taxonomy" id="284581"/>
    <lineage>
        <taxon>Bacteria</taxon>
        <taxon>Bacillati</taxon>
        <taxon>Bacillota</taxon>
        <taxon>Bacilli</taxon>
        <taxon>Bacillales</taxon>
        <taxon>Bacillaceae</taxon>
        <taxon>Priestia</taxon>
    </lineage>
</organism>
<comment type="caution">
    <text evidence="17">The sequence shown here is derived from an EMBL/GenBank/DDBJ whole genome shotgun (WGS) entry which is preliminary data.</text>
</comment>
<sequence>MKKTNKAKKKKKTHIPLRMNLLFFVVFLLFSVLILRLGFVQIVSGENYKREVEKTEDVTVDNPVPRGKIIDRYNRVVVDNEPLNSVTYTRLSTTKAQDKLEVAEKLSKMIKFSDKDLKKVTERDKKDFWILKHPEEAQKKVSAVEIKKLSNAEVYKLQLERVTDKEIKSVEKDLPLILIYSRMNAGYAMTQQSVKNQNVSNSEYAVVSEHLDELPGVETTTYWQRKNLYGQTLRSILGDVTSPSEGLPREQLDYFLSHGYSRNDQVGKSYIEQQYESMLIGQKAKVKNVTDKSGQVKETKTVFDGERGHDIVLTVDIQLQKVLDDVVTQKLIEYKTAKAGTQYLDRAFIVLMDPNTGDILAMVGKKYNKKTGKIDDYALGNINSAYEMGSAVKGATSLAGLDSGAISQYTRFPDTALKFRGTPPKKSSHSPYSAPNVREALEVSSNVFMWRTVIAIGNGHYGYDQPLHIDSNILSTMRNYYSQFGLGVKTGIDLPNETIGYRANKPPLGNVIDIGIGQLDTYTPLQMAQYISTIANNGYRMQPHIVKEIRTPSDNPDEQGELVYASQPTVLNRIVMSQKNIDVIKEGMRRVVVGTHGTSAKYYTGQYSRYSGLRNIVAAKTGTAETFVYGTGKANPPEVRNSTYVGFAPYNNPQIAFAAVAPAAYTPGYDNGLSKEIANEALYQYFKLRSEGQQKLEDANSNPGNELDSKPDPAGTTSTDTAGN</sequence>
<dbReference type="GO" id="GO:0008658">
    <property type="term" value="F:penicillin binding"/>
    <property type="evidence" value="ECO:0007669"/>
    <property type="project" value="InterPro"/>
</dbReference>
<evidence type="ECO:0000256" key="12">
    <source>
        <dbReference type="ARBA" id="ARBA00023316"/>
    </source>
</evidence>
<dbReference type="GO" id="GO:0071555">
    <property type="term" value="P:cell wall organization"/>
    <property type="evidence" value="ECO:0007669"/>
    <property type="project" value="UniProtKB-KW"/>
</dbReference>
<dbReference type="Gene3D" id="3.40.710.10">
    <property type="entry name" value="DD-peptidase/beta-lactamase superfamily"/>
    <property type="match status" value="1"/>
</dbReference>
<dbReference type="InterPro" id="IPR036138">
    <property type="entry name" value="PBP_dimer_sf"/>
</dbReference>
<evidence type="ECO:0000256" key="1">
    <source>
        <dbReference type="ARBA" id="ARBA00004167"/>
    </source>
</evidence>
<dbReference type="STRING" id="284581.AMD01_09805"/>
<evidence type="ECO:0000256" key="10">
    <source>
        <dbReference type="ARBA" id="ARBA00022989"/>
    </source>
</evidence>
<evidence type="ECO:0000256" key="13">
    <source>
        <dbReference type="ARBA" id="ARBA00034000"/>
    </source>
</evidence>
<dbReference type="SUPFAM" id="SSF56601">
    <property type="entry name" value="beta-lactamase/transpeptidase-like"/>
    <property type="match status" value="1"/>
</dbReference>
<dbReference type="GO" id="GO:0009002">
    <property type="term" value="F:serine-type D-Ala-D-Ala carboxypeptidase activity"/>
    <property type="evidence" value="ECO:0007669"/>
    <property type="project" value="UniProtKB-EC"/>
</dbReference>
<evidence type="ECO:0000256" key="9">
    <source>
        <dbReference type="ARBA" id="ARBA00022984"/>
    </source>
</evidence>
<evidence type="ECO:0000313" key="18">
    <source>
        <dbReference type="Proteomes" id="UP000037558"/>
    </source>
</evidence>
<comment type="catalytic activity">
    <reaction evidence="13">
        <text>Preferential cleavage: (Ac)2-L-Lys-D-Ala-|-D-Ala. Also transpeptidation of peptidyl-alanyl moieties that are N-acyl substituents of D-alanine.</text>
        <dbReference type="EC" id="3.4.16.4"/>
    </reaction>
</comment>
<dbReference type="PANTHER" id="PTHR30627:SF2">
    <property type="entry name" value="PEPTIDOGLYCAN D,D-TRANSPEPTIDASE MRDA"/>
    <property type="match status" value="1"/>
</dbReference>
<dbReference type="Gene3D" id="1.10.10.1230">
    <property type="entry name" value="Penicillin-binding protein, N-terminal non-catalytic domain, head sub-domain"/>
    <property type="match status" value="1"/>
</dbReference>
<name>A0A0M0L505_9BACI</name>
<protein>
    <recommendedName>
        <fullName evidence="5">serine-type D-Ala-D-Ala carboxypeptidase</fullName>
        <ecNumber evidence="5">3.4.16.4</ecNumber>
    </recommendedName>
</protein>
<evidence type="ECO:0000256" key="11">
    <source>
        <dbReference type="ARBA" id="ARBA00023136"/>
    </source>
</evidence>
<keyword evidence="18" id="KW-1185">Reference proteome</keyword>
<dbReference type="SUPFAM" id="SSF56519">
    <property type="entry name" value="Penicillin binding protein dimerisation domain"/>
    <property type="match status" value="1"/>
</dbReference>
<dbReference type="AlphaFoldDB" id="A0A0M0L505"/>
<evidence type="ECO:0000256" key="14">
    <source>
        <dbReference type="SAM" id="MobiDB-lite"/>
    </source>
</evidence>
<dbReference type="GO" id="GO:0008360">
    <property type="term" value="P:regulation of cell shape"/>
    <property type="evidence" value="ECO:0007669"/>
    <property type="project" value="UniProtKB-KW"/>
</dbReference>
<accession>A0A0M0L505</accession>
<comment type="subcellular location">
    <subcellularLocation>
        <location evidence="2">Cell membrane</location>
    </subcellularLocation>
    <subcellularLocation>
        <location evidence="1">Membrane</location>
        <topology evidence="1">Single-pass membrane protein</topology>
    </subcellularLocation>
</comment>
<evidence type="ECO:0000259" key="15">
    <source>
        <dbReference type="Pfam" id="PF00905"/>
    </source>
</evidence>
<evidence type="ECO:0000313" key="17">
    <source>
        <dbReference type="EMBL" id="KOO46151.1"/>
    </source>
</evidence>
<dbReference type="GO" id="GO:0009252">
    <property type="term" value="P:peptidoglycan biosynthetic process"/>
    <property type="evidence" value="ECO:0007669"/>
    <property type="project" value="UniProtKB-UniPathway"/>
</dbReference>
<dbReference type="RefSeq" id="WP_053401219.1">
    <property type="nucleotide sequence ID" value="NZ_JAMAUM010000005.1"/>
</dbReference>
<dbReference type="Pfam" id="PF03717">
    <property type="entry name" value="PBP_dimer"/>
    <property type="match status" value="1"/>
</dbReference>
<dbReference type="InterPro" id="IPR050515">
    <property type="entry name" value="Beta-lactam/transpept"/>
</dbReference>
<dbReference type="PATRIC" id="fig|284581.3.peg.2039"/>
<dbReference type="InterPro" id="IPR012338">
    <property type="entry name" value="Beta-lactam/transpept-like"/>
</dbReference>
<evidence type="ECO:0000259" key="16">
    <source>
        <dbReference type="Pfam" id="PF03717"/>
    </source>
</evidence>
<dbReference type="PANTHER" id="PTHR30627">
    <property type="entry name" value="PEPTIDOGLYCAN D,D-TRANSPEPTIDASE"/>
    <property type="match status" value="1"/>
</dbReference>
<feature type="compositionally biased region" description="Polar residues" evidence="14">
    <location>
        <begin position="715"/>
        <end position="724"/>
    </location>
</feature>
<proteinExistence type="inferred from homology"/>
<dbReference type="Proteomes" id="UP000037558">
    <property type="component" value="Unassembled WGS sequence"/>
</dbReference>
<evidence type="ECO:0000256" key="3">
    <source>
        <dbReference type="ARBA" id="ARBA00004752"/>
    </source>
</evidence>
<evidence type="ECO:0000256" key="6">
    <source>
        <dbReference type="ARBA" id="ARBA00022475"/>
    </source>
</evidence>
<gene>
    <name evidence="17" type="ORF">AMD01_09805</name>
</gene>
<dbReference type="InterPro" id="IPR005311">
    <property type="entry name" value="PBP_dimer"/>
</dbReference>
<evidence type="ECO:0000256" key="7">
    <source>
        <dbReference type="ARBA" id="ARBA00022692"/>
    </source>
</evidence>
<keyword evidence="12" id="KW-0961">Cell wall biogenesis/degradation</keyword>
<dbReference type="OrthoDB" id="9770103at2"/>
<dbReference type="Gene3D" id="3.90.1310.10">
    <property type="entry name" value="Penicillin-binding protein 2a (Domain 2)"/>
    <property type="match status" value="1"/>
</dbReference>
<dbReference type="EMBL" id="LILC01000013">
    <property type="protein sequence ID" value="KOO46151.1"/>
    <property type="molecule type" value="Genomic_DNA"/>
</dbReference>
<keyword evidence="6" id="KW-1003">Cell membrane</keyword>
<reference evidence="18" key="1">
    <citation type="submission" date="2015-08" db="EMBL/GenBank/DDBJ databases">
        <title>Fjat-14210 dsm16467.</title>
        <authorList>
            <person name="Liu B."/>
            <person name="Wang J."/>
            <person name="Zhu Y."/>
            <person name="Liu G."/>
            <person name="Chen Q."/>
            <person name="Chen Z."/>
            <person name="Lan J."/>
            <person name="Che J."/>
            <person name="Ge C."/>
            <person name="Shi H."/>
            <person name="Pan Z."/>
            <person name="Liu X."/>
        </authorList>
    </citation>
    <scope>NUCLEOTIDE SEQUENCE [LARGE SCALE GENOMIC DNA]</scope>
    <source>
        <strain evidence="18">DSM 16467</strain>
    </source>
</reference>
<dbReference type="UniPathway" id="UPA00219"/>
<keyword evidence="8" id="KW-0133">Cell shape</keyword>
<keyword evidence="10" id="KW-1133">Transmembrane helix</keyword>
<dbReference type="InterPro" id="IPR001460">
    <property type="entry name" value="PCN-bd_Tpept"/>
</dbReference>
<evidence type="ECO:0000256" key="2">
    <source>
        <dbReference type="ARBA" id="ARBA00004236"/>
    </source>
</evidence>
<feature type="domain" description="Penicillin-binding protein dimerisation" evidence="16">
    <location>
        <begin position="62"/>
        <end position="300"/>
    </location>
</feature>
<evidence type="ECO:0000256" key="4">
    <source>
        <dbReference type="ARBA" id="ARBA00007171"/>
    </source>
</evidence>
<evidence type="ECO:0000256" key="5">
    <source>
        <dbReference type="ARBA" id="ARBA00012448"/>
    </source>
</evidence>
<dbReference type="Pfam" id="PF00905">
    <property type="entry name" value="Transpeptidase"/>
    <property type="match status" value="1"/>
</dbReference>
<feature type="region of interest" description="Disordered" evidence="14">
    <location>
        <begin position="693"/>
        <end position="724"/>
    </location>
</feature>
<comment type="pathway">
    <text evidence="3">Cell wall biogenesis; peptidoglycan biosynthesis.</text>
</comment>
<feature type="domain" description="Penicillin-binding protein transpeptidase" evidence="15">
    <location>
        <begin position="348"/>
        <end position="682"/>
    </location>
</feature>
<dbReference type="GO" id="GO:0071972">
    <property type="term" value="F:peptidoglycan L,D-transpeptidase activity"/>
    <property type="evidence" value="ECO:0007669"/>
    <property type="project" value="TreeGrafter"/>
</dbReference>
<dbReference type="EC" id="3.4.16.4" evidence="5"/>
<keyword evidence="9" id="KW-0573">Peptidoglycan synthesis</keyword>
<keyword evidence="11" id="KW-0472">Membrane</keyword>
<comment type="similarity">
    <text evidence="4">Belongs to the transpeptidase family.</text>
</comment>
<keyword evidence="7" id="KW-0812">Transmembrane</keyword>